<sequence length="509" mass="53404">MKSLKNLKVGTRLGAGFGICLALLAVVSVSAFVMMTRLRDDVTIITDDRVVKVVELQQTQDQINAVAIDMRNALITGDIDVAAVGKARTAIANRLKQIRATLMSPEGIRLFDQMAALGRQYDTKIDAVTPLIEQGRLYQAKPALTEDILPIQRRYFKAIDDMIAFQITLNNKSAASAKAAYTMGISIISGVSALAVLIGLFLGIGISRSITRPLLEAEQAVSALARGELTTRMSAHSDDEVGKLMSALAIAIGNLSSLVSRIQNASTTIDGASGEIAAGNTDLSQRTEQQAASLEETASSMEELASTVRQNADNARQASQLAMGTSSVAQRSSDSVTAMVGTMNEIASSSGKISEIIGVIEGIAFQTNILALNAAVEAARAGEQGRGFAVVAGEVRTLAQRSSVAAKEIKDLITGSVTRVTAGVDQAQSAGKTMADVLASVKRVDNLLAEIAAASSEQSNGIEQVNRAVTQMDEATQQNAALVEQAAANAHSLSEQAKDLKQAVAAFVV</sequence>
<dbReference type="CDD" id="cd11386">
    <property type="entry name" value="MCP_signal"/>
    <property type="match status" value="1"/>
</dbReference>
<keyword evidence="5" id="KW-0175">Coiled coil</keyword>
<dbReference type="Pfam" id="PF00015">
    <property type="entry name" value="MCPsignal"/>
    <property type="match status" value="1"/>
</dbReference>
<keyword evidence="6" id="KW-1133">Transmembrane helix</keyword>
<dbReference type="SMART" id="SM00283">
    <property type="entry name" value="MA"/>
    <property type="match status" value="1"/>
</dbReference>
<dbReference type="SMART" id="SM00304">
    <property type="entry name" value="HAMP"/>
    <property type="match status" value="1"/>
</dbReference>
<keyword evidence="4" id="KW-0807">Transducer</keyword>
<evidence type="ECO:0000256" key="3">
    <source>
        <dbReference type="ARBA" id="ARBA00029447"/>
    </source>
</evidence>
<evidence type="ECO:0000256" key="6">
    <source>
        <dbReference type="SAM" id="Phobius"/>
    </source>
</evidence>
<dbReference type="FunFam" id="1.10.287.950:FF:000001">
    <property type="entry name" value="Methyl-accepting chemotaxis sensory transducer"/>
    <property type="match status" value="1"/>
</dbReference>
<dbReference type="PANTHER" id="PTHR43531">
    <property type="entry name" value="PROTEIN ICFG"/>
    <property type="match status" value="1"/>
</dbReference>
<name>A0A6S7BB00_9BURK</name>
<protein>
    <recommendedName>
        <fullName evidence="11">Methyl-accepting chemotaxis protein III</fullName>
    </recommendedName>
</protein>
<dbReference type="InterPro" id="IPR024478">
    <property type="entry name" value="HlyB_4HB_MCP"/>
</dbReference>
<evidence type="ECO:0008006" key="11">
    <source>
        <dbReference type="Google" id="ProtNLM"/>
    </source>
</evidence>
<gene>
    <name evidence="9" type="ORF">LMG28138_01556</name>
</gene>
<evidence type="ECO:0000256" key="1">
    <source>
        <dbReference type="ARBA" id="ARBA00004370"/>
    </source>
</evidence>
<keyword evidence="6" id="KW-0812">Transmembrane</keyword>
<dbReference type="GO" id="GO:0007165">
    <property type="term" value="P:signal transduction"/>
    <property type="evidence" value="ECO:0007669"/>
    <property type="project" value="UniProtKB-KW"/>
</dbReference>
<dbReference type="Gene3D" id="1.10.287.950">
    <property type="entry name" value="Methyl-accepting chemotaxis protein"/>
    <property type="match status" value="1"/>
</dbReference>
<keyword evidence="6" id="KW-0472">Membrane</keyword>
<comment type="subcellular location">
    <subcellularLocation>
        <location evidence="1">Membrane</location>
    </subcellularLocation>
</comment>
<feature type="domain" description="Methyl-accepting transducer" evidence="7">
    <location>
        <begin position="265"/>
        <end position="494"/>
    </location>
</feature>
<organism evidence="9 10">
    <name type="scientific">Pararobbsia alpina</name>
    <dbReference type="NCBI Taxonomy" id="621374"/>
    <lineage>
        <taxon>Bacteria</taxon>
        <taxon>Pseudomonadati</taxon>
        <taxon>Pseudomonadota</taxon>
        <taxon>Betaproteobacteria</taxon>
        <taxon>Burkholderiales</taxon>
        <taxon>Burkholderiaceae</taxon>
        <taxon>Pararobbsia</taxon>
    </lineage>
</organism>
<evidence type="ECO:0000256" key="4">
    <source>
        <dbReference type="PROSITE-ProRule" id="PRU00284"/>
    </source>
</evidence>
<evidence type="ECO:0000256" key="5">
    <source>
        <dbReference type="SAM" id="Coils"/>
    </source>
</evidence>
<feature type="transmembrane region" description="Helical" evidence="6">
    <location>
        <begin position="179"/>
        <end position="204"/>
    </location>
</feature>
<evidence type="ECO:0000256" key="2">
    <source>
        <dbReference type="ARBA" id="ARBA00022481"/>
    </source>
</evidence>
<feature type="domain" description="HAMP" evidence="8">
    <location>
        <begin position="208"/>
        <end position="260"/>
    </location>
</feature>
<dbReference type="GO" id="GO:0005886">
    <property type="term" value="C:plasma membrane"/>
    <property type="evidence" value="ECO:0007669"/>
    <property type="project" value="TreeGrafter"/>
</dbReference>
<evidence type="ECO:0000259" key="8">
    <source>
        <dbReference type="PROSITE" id="PS50885"/>
    </source>
</evidence>
<dbReference type="SUPFAM" id="SSF58104">
    <property type="entry name" value="Methyl-accepting chemotaxis protein (MCP) signaling domain"/>
    <property type="match status" value="1"/>
</dbReference>
<dbReference type="InterPro" id="IPR051310">
    <property type="entry name" value="MCP_chemotaxis"/>
</dbReference>
<feature type="coiled-coil region" evidence="5">
    <location>
        <begin position="465"/>
        <end position="503"/>
    </location>
</feature>
<dbReference type="Pfam" id="PF00672">
    <property type="entry name" value="HAMP"/>
    <property type="match status" value="1"/>
</dbReference>
<evidence type="ECO:0000313" key="9">
    <source>
        <dbReference type="EMBL" id="CAB3783021.1"/>
    </source>
</evidence>
<dbReference type="PANTHER" id="PTHR43531:SF14">
    <property type="entry name" value="METHYL-ACCEPTING CHEMOTAXIS PROTEIN I-RELATED"/>
    <property type="match status" value="1"/>
</dbReference>
<dbReference type="Proteomes" id="UP000494115">
    <property type="component" value="Unassembled WGS sequence"/>
</dbReference>
<dbReference type="GO" id="GO:0006935">
    <property type="term" value="P:chemotaxis"/>
    <property type="evidence" value="ECO:0007669"/>
    <property type="project" value="InterPro"/>
</dbReference>
<proteinExistence type="inferred from homology"/>
<dbReference type="EMBL" id="CADIKM010000005">
    <property type="protein sequence ID" value="CAB3783021.1"/>
    <property type="molecule type" value="Genomic_DNA"/>
</dbReference>
<evidence type="ECO:0000313" key="10">
    <source>
        <dbReference type="Proteomes" id="UP000494115"/>
    </source>
</evidence>
<dbReference type="AlphaFoldDB" id="A0A6S7BB00"/>
<evidence type="ECO:0000259" key="7">
    <source>
        <dbReference type="PROSITE" id="PS50111"/>
    </source>
</evidence>
<reference evidence="9 10" key="1">
    <citation type="submission" date="2020-04" db="EMBL/GenBank/DDBJ databases">
        <authorList>
            <person name="De Canck E."/>
        </authorList>
    </citation>
    <scope>NUCLEOTIDE SEQUENCE [LARGE SCALE GENOMIC DNA]</scope>
    <source>
        <strain evidence="9 10">LMG 28138</strain>
    </source>
</reference>
<dbReference type="RefSeq" id="WP_175104168.1">
    <property type="nucleotide sequence ID" value="NZ_CADIKM010000005.1"/>
</dbReference>
<comment type="similarity">
    <text evidence="3">Belongs to the methyl-accepting chemotaxis (MCP) protein family.</text>
</comment>
<keyword evidence="10" id="KW-1185">Reference proteome</keyword>
<dbReference type="InterPro" id="IPR003660">
    <property type="entry name" value="HAMP_dom"/>
</dbReference>
<keyword evidence="2" id="KW-0488">Methylation</keyword>
<accession>A0A6S7BB00</accession>
<dbReference type="InterPro" id="IPR004090">
    <property type="entry name" value="Chemotax_Me-accpt_rcpt"/>
</dbReference>
<dbReference type="CDD" id="cd19411">
    <property type="entry name" value="MCP2201-like_sensor"/>
    <property type="match status" value="1"/>
</dbReference>
<dbReference type="PROSITE" id="PS50111">
    <property type="entry name" value="CHEMOTAXIS_TRANSDUC_2"/>
    <property type="match status" value="1"/>
</dbReference>
<dbReference type="InterPro" id="IPR004089">
    <property type="entry name" value="MCPsignal_dom"/>
</dbReference>
<dbReference type="GO" id="GO:0004888">
    <property type="term" value="F:transmembrane signaling receptor activity"/>
    <property type="evidence" value="ECO:0007669"/>
    <property type="project" value="InterPro"/>
</dbReference>
<dbReference type="CDD" id="cd06225">
    <property type="entry name" value="HAMP"/>
    <property type="match status" value="1"/>
</dbReference>
<dbReference type="InterPro" id="IPR047347">
    <property type="entry name" value="YvaQ-like_sensor"/>
</dbReference>
<dbReference type="Pfam" id="PF12729">
    <property type="entry name" value="4HB_MCP_1"/>
    <property type="match status" value="1"/>
</dbReference>
<dbReference type="PRINTS" id="PR00260">
    <property type="entry name" value="CHEMTRNSDUCR"/>
</dbReference>
<dbReference type="PROSITE" id="PS50885">
    <property type="entry name" value="HAMP"/>
    <property type="match status" value="1"/>
</dbReference>